<evidence type="ECO:0000256" key="4">
    <source>
        <dbReference type="ARBA" id="ARBA00023002"/>
    </source>
</evidence>
<dbReference type="InterPro" id="IPR001891">
    <property type="entry name" value="Malic_OxRdtase"/>
</dbReference>
<feature type="region of interest" description="Disordered" evidence="8">
    <location>
        <begin position="1"/>
        <end position="48"/>
    </location>
</feature>
<feature type="compositionally biased region" description="Basic and acidic residues" evidence="8">
    <location>
        <begin position="27"/>
        <end position="43"/>
    </location>
</feature>
<gene>
    <name evidence="11" type="ORF">FA09DRAFT_331505</name>
</gene>
<dbReference type="Pfam" id="PF03949">
    <property type="entry name" value="Malic_M"/>
    <property type="match status" value="1"/>
</dbReference>
<feature type="binding site" evidence="6">
    <location>
        <position position="505"/>
    </location>
    <ligand>
        <name>(S)-malate</name>
        <dbReference type="ChEBI" id="CHEBI:15589"/>
    </ligand>
</feature>
<proteinExistence type="inferred from homology"/>
<dbReference type="InterPro" id="IPR012302">
    <property type="entry name" value="Malic_NAD-bd"/>
</dbReference>
<dbReference type="OrthoDB" id="5365701at2759"/>
<feature type="binding site" evidence="7">
    <location>
        <position position="290"/>
    </location>
    <ligand>
        <name>a divalent metal cation</name>
        <dbReference type="ChEBI" id="CHEBI:60240"/>
    </ligand>
</feature>
<dbReference type="Proteomes" id="UP000245946">
    <property type="component" value="Unassembled WGS sequence"/>
</dbReference>
<dbReference type="SUPFAM" id="SSF51735">
    <property type="entry name" value="NAD(P)-binding Rossmann-fold domains"/>
    <property type="match status" value="1"/>
</dbReference>
<feature type="binding site" evidence="6">
    <location>
        <position position="201"/>
    </location>
    <ligand>
        <name>(S)-malate</name>
        <dbReference type="ChEBI" id="CHEBI:15589"/>
    </ligand>
</feature>
<comment type="similarity">
    <text evidence="2">Belongs to the malic enzymes family.</text>
</comment>
<feature type="domain" description="Malic enzyme NAD-binding" evidence="9">
    <location>
        <begin position="315"/>
        <end position="574"/>
    </location>
</feature>
<dbReference type="PRINTS" id="PR00072">
    <property type="entry name" value="MALOXRDTASE"/>
</dbReference>
<comment type="cofactor">
    <cofactor evidence="7">
        <name>Mg(2+)</name>
        <dbReference type="ChEBI" id="CHEBI:18420"/>
    </cofactor>
    <cofactor evidence="7">
        <name>Mn(2+)</name>
        <dbReference type="ChEBI" id="CHEBI:29035"/>
    </cofactor>
    <text evidence="7">Divalent metal cations. Prefers magnesium or manganese.</text>
</comment>
<dbReference type="GO" id="GO:0006108">
    <property type="term" value="P:malate metabolic process"/>
    <property type="evidence" value="ECO:0007669"/>
    <property type="project" value="TreeGrafter"/>
</dbReference>
<evidence type="ECO:0000256" key="8">
    <source>
        <dbReference type="SAM" id="MobiDB-lite"/>
    </source>
</evidence>
<protein>
    <recommendedName>
        <fullName evidence="13">Malic enzyme</fullName>
    </recommendedName>
</protein>
<feature type="active site" description="Proton donor" evidence="5">
    <location>
        <position position="146"/>
    </location>
</feature>
<evidence type="ECO:0000259" key="9">
    <source>
        <dbReference type="SMART" id="SM00919"/>
    </source>
</evidence>
<feature type="binding site" evidence="7">
    <location>
        <position position="314"/>
    </location>
    <ligand>
        <name>a divalent metal cation</name>
        <dbReference type="ChEBI" id="CHEBI:60240"/>
    </ligand>
</feature>
<dbReference type="PIRSF" id="PIRSF000106">
    <property type="entry name" value="ME"/>
    <property type="match status" value="1"/>
</dbReference>
<evidence type="ECO:0000259" key="10">
    <source>
        <dbReference type="SMART" id="SM01274"/>
    </source>
</evidence>
<dbReference type="Pfam" id="PF00390">
    <property type="entry name" value="malic"/>
    <property type="match status" value="1"/>
</dbReference>
<dbReference type="GO" id="GO:0051287">
    <property type="term" value="F:NAD binding"/>
    <property type="evidence" value="ECO:0007669"/>
    <property type="project" value="InterPro"/>
</dbReference>
<keyword evidence="3 7" id="KW-0479">Metal-binding</keyword>
<dbReference type="Gene3D" id="3.40.50.720">
    <property type="entry name" value="NAD(P)-binding Rossmann-like Domain"/>
    <property type="match status" value="1"/>
</dbReference>
<evidence type="ECO:0008006" key="13">
    <source>
        <dbReference type="Google" id="ProtNLM"/>
    </source>
</evidence>
<sequence length="611" mass="66915">MAPPSASADDKLNLLTQPSAIAAPPATKRDKPPQPTPDHKTSDDPVQDMVHLAASRGGGFASLRDPFANADTAFSEKKRDELKLRGLLPPAQQSLDVQILRALEQIRVKKTDLGRYIALAALRQSNVRLFYALIMQNPEETLPMIYTPTVGEACQKFSRIFRQPEGLTISLSDKGNVASIIDNWPVPAGAPRIAVVTDGSRILGLGDQGWDGLGISIGKLSLYVAAGGIHPRATLPIVLDVGTNNEDKLKDPLYLGLRQKRASDEEVLPLVDEMMEALQKAYPNLIVQFEDFQSERAFAYLDRYQNKYRMFNDDIQGTGSVILGGFTNAARLNSKASGRPLSDQRILFFGAGSAGVGVAKQLCAFFTRQGLSQDEARRRIWLVDSKGLITNDRGDKLAEHKVYFSRDDNEGKQYKGLLDVINYVKPTALIGLSTVPKTFTEEILARMAELNPRPIVFPLSNPSSLSECDFETAVQATKGQVIFAAGSPFPETDYEGKHLIPGQGNNLYVFPGIGLAGALAKCGRISDEMITESALALADSLNDEEKAEGRIYPSLKRMRDISAYVCARVIIMANRQGHARDGGYTASMTDDELVSWCRGEMFEPSYEKLLA</sequence>
<dbReference type="InterPro" id="IPR046346">
    <property type="entry name" value="Aminoacid_DH-like_N_sf"/>
</dbReference>
<keyword evidence="4" id="KW-0560">Oxidoreductase</keyword>
<evidence type="ECO:0000256" key="1">
    <source>
        <dbReference type="ARBA" id="ARBA00001936"/>
    </source>
</evidence>
<dbReference type="InterPro" id="IPR012301">
    <property type="entry name" value="Malic_N_dom"/>
</dbReference>
<dbReference type="EMBL" id="KZ819300">
    <property type="protein sequence ID" value="PWN96274.1"/>
    <property type="molecule type" value="Genomic_DNA"/>
</dbReference>
<dbReference type="GO" id="GO:0004471">
    <property type="term" value="F:malate dehydrogenase (decarboxylating) (NAD+) activity"/>
    <property type="evidence" value="ECO:0007669"/>
    <property type="project" value="TreeGrafter"/>
</dbReference>
<feature type="binding site" evidence="6">
    <location>
        <position position="461"/>
    </location>
    <ligand>
        <name>(S)-malate</name>
        <dbReference type="ChEBI" id="CHEBI:15589"/>
    </ligand>
</feature>
<dbReference type="PANTHER" id="PTHR23406">
    <property type="entry name" value="MALIC ENZYME-RELATED"/>
    <property type="match status" value="1"/>
</dbReference>
<evidence type="ECO:0000256" key="6">
    <source>
        <dbReference type="PIRSR" id="PIRSR000106-2"/>
    </source>
</evidence>
<dbReference type="RefSeq" id="XP_025596553.1">
    <property type="nucleotide sequence ID" value="XM_025743056.1"/>
</dbReference>
<evidence type="ECO:0000256" key="7">
    <source>
        <dbReference type="PIRSR" id="PIRSR000106-3"/>
    </source>
</evidence>
<evidence type="ECO:0000313" key="11">
    <source>
        <dbReference type="EMBL" id="PWN96274.1"/>
    </source>
</evidence>
<dbReference type="GO" id="GO:0046872">
    <property type="term" value="F:metal ion binding"/>
    <property type="evidence" value="ECO:0007669"/>
    <property type="project" value="UniProtKB-KW"/>
</dbReference>
<feature type="domain" description="Malic enzyme N-terminal" evidence="10">
    <location>
        <begin position="123"/>
        <end position="305"/>
    </location>
</feature>
<dbReference type="STRING" id="58919.A0A316Z5D7"/>
<keyword evidence="12" id="KW-1185">Reference proteome</keyword>
<dbReference type="Gene3D" id="3.40.50.10380">
    <property type="entry name" value="Malic enzyme, N-terminal domain"/>
    <property type="match status" value="1"/>
</dbReference>
<dbReference type="FunFam" id="3.40.50.720:FF:000182">
    <property type="entry name" value="NAD-dependent malic enzyme"/>
    <property type="match status" value="1"/>
</dbReference>
<dbReference type="GeneID" id="37270600"/>
<dbReference type="InterPro" id="IPR037062">
    <property type="entry name" value="Malic_N_dom_sf"/>
</dbReference>
<organism evidence="11 12">
    <name type="scientific">Tilletiopsis washingtonensis</name>
    <dbReference type="NCBI Taxonomy" id="58919"/>
    <lineage>
        <taxon>Eukaryota</taxon>
        <taxon>Fungi</taxon>
        <taxon>Dikarya</taxon>
        <taxon>Basidiomycota</taxon>
        <taxon>Ustilaginomycotina</taxon>
        <taxon>Exobasidiomycetes</taxon>
        <taxon>Entylomatales</taxon>
        <taxon>Entylomatales incertae sedis</taxon>
        <taxon>Tilletiopsis</taxon>
    </lineage>
</organism>
<dbReference type="SUPFAM" id="SSF53223">
    <property type="entry name" value="Aminoacid dehydrogenase-like, N-terminal domain"/>
    <property type="match status" value="1"/>
</dbReference>
<dbReference type="CDD" id="cd05312">
    <property type="entry name" value="NAD_bind_1_malic_enz"/>
    <property type="match status" value="1"/>
</dbReference>
<feature type="binding site" evidence="7">
    <location>
        <position position="291"/>
    </location>
    <ligand>
        <name>a divalent metal cation</name>
        <dbReference type="ChEBI" id="CHEBI:60240"/>
    </ligand>
</feature>
<evidence type="ECO:0000256" key="3">
    <source>
        <dbReference type="ARBA" id="ARBA00022723"/>
    </source>
</evidence>
<dbReference type="NCBIfam" id="NF010052">
    <property type="entry name" value="PRK13529.1"/>
    <property type="match status" value="1"/>
</dbReference>
<dbReference type="AlphaFoldDB" id="A0A316Z5D7"/>
<dbReference type="GO" id="GO:0005739">
    <property type="term" value="C:mitochondrion"/>
    <property type="evidence" value="ECO:0007669"/>
    <property type="project" value="TreeGrafter"/>
</dbReference>
<reference evidence="11 12" key="1">
    <citation type="journal article" date="2018" name="Mol. Biol. Evol.">
        <title>Broad Genomic Sampling Reveals a Smut Pathogenic Ancestry of the Fungal Clade Ustilaginomycotina.</title>
        <authorList>
            <person name="Kijpornyongpan T."/>
            <person name="Mondo S.J."/>
            <person name="Barry K."/>
            <person name="Sandor L."/>
            <person name="Lee J."/>
            <person name="Lipzen A."/>
            <person name="Pangilinan J."/>
            <person name="LaButti K."/>
            <person name="Hainaut M."/>
            <person name="Henrissat B."/>
            <person name="Grigoriev I.V."/>
            <person name="Spatafora J.W."/>
            <person name="Aime M.C."/>
        </authorList>
    </citation>
    <scope>NUCLEOTIDE SEQUENCE [LARGE SCALE GENOMIC DNA]</scope>
    <source>
        <strain evidence="11 12">MCA 4186</strain>
    </source>
</reference>
<dbReference type="PANTHER" id="PTHR23406:SF32">
    <property type="entry name" value="NADP-DEPENDENT MALIC ENZYME"/>
    <property type="match status" value="1"/>
</dbReference>
<evidence type="ECO:0000256" key="5">
    <source>
        <dbReference type="PIRSR" id="PIRSR000106-1"/>
    </source>
</evidence>
<name>A0A316Z5D7_9BASI</name>
<accession>A0A316Z5D7</accession>
<evidence type="ECO:0000256" key="2">
    <source>
        <dbReference type="ARBA" id="ARBA00008785"/>
    </source>
</evidence>
<dbReference type="SMART" id="SM00919">
    <property type="entry name" value="Malic_M"/>
    <property type="match status" value="1"/>
</dbReference>
<evidence type="ECO:0000313" key="12">
    <source>
        <dbReference type="Proteomes" id="UP000245946"/>
    </source>
</evidence>
<feature type="active site" description="Proton acceptor" evidence="5">
    <location>
        <position position="219"/>
    </location>
</feature>
<comment type="cofactor">
    <cofactor evidence="1">
        <name>Mn(2+)</name>
        <dbReference type="ChEBI" id="CHEBI:29035"/>
    </cofactor>
</comment>
<dbReference type="InterPro" id="IPR036291">
    <property type="entry name" value="NAD(P)-bd_dom_sf"/>
</dbReference>
<dbReference type="SMART" id="SM01274">
    <property type="entry name" value="malic"/>
    <property type="match status" value="1"/>
</dbReference>